<feature type="compositionally biased region" description="Polar residues" evidence="1">
    <location>
        <begin position="323"/>
        <end position="332"/>
    </location>
</feature>
<feature type="region of interest" description="Disordered" evidence="1">
    <location>
        <begin position="650"/>
        <end position="841"/>
    </location>
</feature>
<dbReference type="Pfam" id="PF10384">
    <property type="entry name" value="Scm3"/>
    <property type="match status" value="1"/>
</dbReference>
<feature type="compositionally biased region" description="Acidic residues" evidence="1">
    <location>
        <begin position="803"/>
        <end position="812"/>
    </location>
</feature>
<evidence type="ECO:0000313" key="2">
    <source>
        <dbReference type="EMBL" id="PSR74809.1"/>
    </source>
</evidence>
<feature type="compositionally biased region" description="Polar residues" evidence="1">
    <location>
        <begin position="475"/>
        <end position="489"/>
    </location>
</feature>
<dbReference type="GO" id="GO:0042393">
    <property type="term" value="F:histone binding"/>
    <property type="evidence" value="ECO:0007669"/>
    <property type="project" value="InterPro"/>
</dbReference>
<feature type="compositionally biased region" description="Low complexity" evidence="1">
    <location>
        <begin position="428"/>
        <end position="441"/>
    </location>
</feature>
<feature type="compositionally biased region" description="Low complexity" evidence="1">
    <location>
        <begin position="710"/>
        <end position="722"/>
    </location>
</feature>
<sequence length="841" mass="92373">MAETTSLSAKAQEPVTGLALITPSASPPIARTPQALRRTSTSRPPPSKRQRVGSTHSVLLPPSSKSAASSSVIQPIDPSRDEAWRASSQRLWSVWDSLADRYNVPLDEDDIIDLRSQKIIRDRGITRSHKRTFEIGYFADPADPAASEEDATSEDDGAQTEAEDRDELDLLTPQPKIPIKLEMEKMNRYVPPFSTTNPADAEDLKEFLQAERERKELGGDDDDEDEETSDLGGCHEQSSEAGDAGLESLTFEEKLNSDVEDIGITEKSIRTPRRPSAKAKSTAATTVEDDSEDELAVAEVDYSSPPSTPATKARIIPPEIIDLTTSSPSSCRTECKAPALDETQFLSSYLPSTSRTKPTPRAKSKTRLPTISPPPTVRPSRRNQQLYTPPRSSQSSTSIAEVTSDFGPDYDPFGVDDQSLAFSSPVTSSSKLPPLSRSKSLGAEMAQETSGPAEPSLDDLLNEEIPRPPPRRYSMQPSAPPRQTSSIDQSQKRKRVVSSPSPPLTPLSSPVKGPFVTERAKASPHTEASKSAAPTASKENSSHVSDYMSDEEDIPLIRIHRGSSQRARSQPRTLHQLATTVPYIPPYTPSHRHSLSHHIPQYPPPPVSLNDPQAQHILQAVHYLSYFFAQGALPGAPGDHMVYPQSQYAVDLPHTPKRERPRVSRRDPSSSPVLGPSSSSTYSTPAHHSHPYPYMFDPRYSSASPPPESSSPAQSVLSSPLQNSRRRVRDRSKSRGRRVSFKLDDDAERPPIHIRQEGGVKASSQKNAHRRSSSVGLPPILAKPLKRQPSQGVRSRTFSDVEATSEEDEDEDRSPPEPRRFERGRTPGPPPHRVRSASVRK</sequence>
<comment type="caution">
    <text evidence="2">The sequence shown here is derived from an EMBL/GenBank/DDBJ whole genome shotgun (WGS) entry which is preliminary data.</text>
</comment>
<evidence type="ECO:0000313" key="3">
    <source>
        <dbReference type="Proteomes" id="UP000186601"/>
    </source>
</evidence>
<dbReference type="AlphaFoldDB" id="A0A2R6NQH0"/>
<feature type="compositionally biased region" description="Polar residues" evidence="1">
    <location>
        <begin position="382"/>
        <end position="401"/>
    </location>
</feature>
<accession>A0A2R6NQH0</accession>
<dbReference type="EMBL" id="MLYV02000956">
    <property type="protein sequence ID" value="PSR74809.1"/>
    <property type="molecule type" value="Genomic_DNA"/>
</dbReference>
<feature type="compositionally biased region" description="Acidic residues" evidence="1">
    <location>
        <begin position="219"/>
        <end position="229"/>
    </location>
</feature>
<feature type="compositionally biased region" description="Acidic residues" evidence="1">
    <location>
        <begin position="146"/>
        <end position="169"/>
    </location>
</feature>
<feature type="compositionally biased region" description="Basic and acidic residues" evidence="1">
    <location>
        <begin position="202"/>
        <end position="218"/>
    </location>
</feature>
<dbReference type="Proteomes" id="UP000186601">
    <property type="component" value="Unassembled WGS sequence"/>
</dbReference>
<evidence type="ECO:0000256" key="1">
    <source>
        <dbReference type="SAM" id="MobiDB-lite"/>
    </source>
</evidence>
<gene>
    <name evidence="2" type="ORF">PHLCEN_2v9523</name>
</gene>
<feature type="compositionally biased region" description="Low complexity" evidence="1">
    <location>
        <begin position="57"/>
        <end position="72"/>
    </location>
</feature>
<keyword evidence="3" id="KW-1185">Reference proteome</keyword>
<feature type="compositionally biased region" description="Acidic residues" evidence="1">
    <location>
        <begin position="287"/>
        <end position="296"/>
    </location>
</feature>
<dbReference type="InterPro" id="IPR018465">
    <property type="entry name" value="Scm3/HJURP"/>
</dbReference>
<feature type="region of interest" description="Disordered" evidence="1">
    <location>
        <begin position="139"/>
        <end position="552"/>
    </location>
</feature>
<feature type="region of interest" description="Disordered" evidence="1">
    <location>
        <begin position="1"/>
        <end position="80"/>
    </location>
</feature>
<reference evidence="2 3" key="1">
    <citation type="submission" date="2018-02" db="EMBL/GenBank/DDBJ databases">
        <title>Genome sequence of the basidiomycete white-rot fungus Phlebia centrifuga.</title>
        <authorList>
            <person name="Granchi Z."/>
            <person name="Peng M."/>
            <person name="de Vries R.P."/>
            <person name="Hilden K."/>
            <person name="Makela M.R."/>
            <person name="Grigoriev I."/>
            <person name="Riley R."/>
        </authorList>
    </citation>
    <scope>NUCLEOTIDE SEQUENCE [LARGE SCALE GENOMIC DNA]</scope>
    <source>
        <strain evidence="2 3">FBCC195</strain>
    </source>
</reference>
<feature type="compositionally biased region" description="Basic residues" evidence="1">
    <location>
        <begin position="832"/>
        <end position="841"/>
    </location>
</feature>
<dbReference type="OrthoDB" id="2420608at2759"/>
<feature type="compositionally biased region" description="Basic residues" evidence="1">
    <location>
        <begin position="724"/>
        <end position="740"/>
    </location>
</feature>
<feature type="compositionally biased region" description="Polar residues" evidence="1">
    <location>
        <begin position="788"/>
        <end position="798"/>
    </location>
</feature>
<protein>
    <submittedName>
        <fullName evidence="2">Uncharacterized protein</fullName>
    </submittedName>
</protein>
<dbReference type="GO" id="GO:0005634">
    <property type="term" value="C:nucleus"/>
    <property type="evidence" value="ECO:0007669"/>
    <property type="project" value="InterPro"/>
</dbReference>
<name>A0A2R6NQH0_9APHY</name>
<dbReference type="STRING" id="98765.A0A2R6NQH0"/>
<organism evidence="2 3">
    <name type="scientific">Hermanssonia centrifuga</name>
    <dbReference type="NCBI Taxonomy" id="98765"/>
    <lineage>
        <taxon>Eukaryota</taxon>
        <taxon>Fungi</taxon>
        <taxon>Dikarya</taxon>
        <taxon>Basidiomycota</taxon>
        <taxon>Agaricomycotina</taxon>
        <taxon>Agaricomycetes</taxon>
        <taxon>Polyporales</taxon>
        <taxon>Meruliaceae</taxon>
        <taxon>Hermanssonia</taxon>
    </lineage>
</organism>
<feature type="compositionally biased region" description="Polar residues" evidence="1">
    <location>
        <begin position="344"/>
        <end position="357"/>
    </location>
</feature>
<feature type="compositionally biased region" description="Polar residues" evidence="1">
    <location>
        <begin position="532"/>
        <end position="544"/>
    </location>
</feature>
<feature type="compositionally biased region" description="Low complexity" evidence="1">
    <location>
        <begin position="669"/>
        <end position="686"/>
    </location>
</feature>
<feature type="compositionally biased region" description="Basic and acidic residues" evidence="1">
    <location>
        <begin position="654"/>
        <end position="668"/>
    </location>
</feature>
<feature type="compositionally biased region" description="Basic and acidic residues" evidence="1">
    <location>
        <begin position="813"/>
        <end position="825"/>
    </location>
</feature>
<proteinExistence type="predicted"/>
<feature type="compositionally biased region" description="Basic and acidic residues" evidence="1">
    <location>
        <begin position="741"/>
        <end position="758"/>
    </location>
</feature>